<dbReference type="UniPathway" id="UPA00031">
    <property type="reaction ID" value="UER00010"/>
</dbReference>
<dbReference type="InterPro" id="IPR035985">
    <property type="entry name" value="Ubiquitin-activating_enz"/>
</dbReference>
<dbReference type="InterPro" id="IPR042523">
    <property type="entry name" value="Atg7_N_2"/>
</dbReference>
<evidence type="ECO:0000256" key="22">
    <source>
        <dbReference type="ARBA" id="ARBA00024930"/>
    </source>
</evidence>
<dbReference type="InterPro" id="IPR006062">
    <property type="entry name" value="His_biosynth"/>
</dbReference>
<dbReference type="FunFam" id="3.20.20.70:FF:000094">
    <property type="entry name" value="Imidazole glycerol phosphate synthase hisHF"/>
    <property type="match status" value="1"/>
</dbReference>
<evidence type="ECO:0000313" key="38">
    <source>
        <dbReference type="Proteomes" id="UP000068243"/>
    </source>
</evidence>
<evidence type="ECO:0000256" key="31">
    <source>
        <dbReference type="ARBA" id="ARBA00061106"/>
    </source>
</evidence>
<feature type="active site" description="Glycyl thioester intermediate" evidence="34">
    <location>
        <position position="1421"/>
    </location>
</feature>
<dbReference type="InterPro" id="IPR029062">
    <property type="entry name" value="Class_I_gatase-like"/>
</dbReference>
<evidence type="ECO:0000256" key="8">
    <source>
        <dbReference type="ARBA" id="ARBA00017647"/>
    </source>
</evidence>
<dbReference type="SUPFAM" id="SSF52317">
    <property type="entry name" value="Class I glutamine amidotransferase-like"/>
    <property type="match status" value="1"/>
</dbReference>
<comment type="similarity">
    <text evidence="31">In the C-terminal section; belongs to the HisA/HisF family.</text>
</comment>
<dbReference type="GO" id="GO:0004132">
    <property type="term" value="F:dCMP deaminase activity"/>
    <property type="evidence" value="ECO:0007669"/>
    <property type="project" value="UniProtKB-EC"/>
</dbReference>
<feature type="domain" description="CMP/dCMP-type deaminase" evidence="36">
    <location>
        <begin position="192"/>
        <end position="322"/>
    </location>
</feature>
<dbReference type="InterPro" id="IPR010139">
    <property type="entry name" value="Imidazole-glycPsynth_HisH"/>
</dbReference>
<dbReference type="GO" id="GO:0016829">
    <property type="term" value="F:lyase activity"/>
    <property type="evidence" value="ECO:0007669"/>
    <property type="project" value="UniProtKB-KW"/>
</dbReference>
<evidence type="ECO:0000256" key="34">
    <source>
        <dbReference type="PIRSR" id="PIRSR606285-1"/>
    </source>
</evidence>
<dbReference type="EC" id="4.3.2.10" evidence="6"/>
<evidence type="ECO:0000256" key="29">
    <source>
        <dbReference type="ARBA" id="ARBA00049534"/>
    </source>
</evidence>
<dbReference type="InterPro" id="IPR002125">
    <property type="entry name" value="CMP_dCMP_dom"/>
</dbReference>
<keyword evidence="13" id="KW-0545">Nucleotide biosynthesis</keyword>
<evidence type="ECO:0000256" key="17">
    <source>
        <dbReference type="ARBA" id="ARBA00022962"/>
    </source>
</evidence>
<protein>
    <recommendedName>
        <fullName evidence="33">Deoxycytidylate deaminase</fullName>
        <ecNumber evidence="7">3.5.1.2</ecNumber>
        <ecNumber evidence="26">3.5.4.12</ecNumber>
        <ecNumber evidence="6">4.3.2.10</ecNumber>
    </recommendedName>
    <alternativeName>
        <fullName evidence="23 25">ATG12-activating enzyme E1 ATG7</fullName>
    </alternativeName>
    <alternativeName>
        <fullName evidence="24">Autophagy-related protein 7</fullName>
    </alternativeName>
    <alternativeName>
        <fullName evidence="32">Imidazole glycerol phosphate synthase hisHF</fullName>
    </alternativeName>
    <alternativeName>
        <fullName evidence="8 9">Ubiquitin-like modifier-activating enzyme ATG7</fullName>
    </alternativeName>
    <alternativeName>
        <fullName evidence="27">dCMP deaminase</fullName>
    </alternativeName>
</protein>
<dbReference type="SUPFAM" id="SSF53927">
    <property type="entry name" value="Cytidine deaminase-like"/>
    <property type="match status" value="1"/>
</dbReference>
<dbReference type="PANTHER" id="PTHR21235">
    <property type="entry name" value="IMIDAZOLE GLYCEROL PHOSPHATE SYNTHASE SUBUNIT HISF/H IGP SYNTHASE SUBUNIT HISF/H"/>
    <property type="match status" value="1"/>
</dbReference>
<dbReference type="VEuPathDB" id="FungiDB:An02g14900"/>
<dbReference type="NCBIfam" id="TIGR01381">
    <property type="entry name" value="E1_like_apg7"/>
    <property type="match status" value="1"/>
</dbReference>
<evidence type="ECO:0000256" key="28">
    <source>
        <dbReference type="ARBA" id="ARBA00047838"/>
    </source>
</evidence>
<dbReference type="Pfam" id="PF16420">
    <property type="entry name" value="ATG7_N"/>
    <property type="match status" value="1"/>
</dbReference>
<dbReference type="GO" id="GO:0016237">
    <property type="term" value="P:microautophagy"/>
    <property type="evidence" value="ECO:0007669"/>
    <property type="project" value="UniProtKB-ARBA"/>
</dbReference>
<keyword evidence="20" id="KW-0456">Lyase</keyword>
<dbReference type="GO" id="GO:0000105">
    <property type="term" value="P:L-histidine biosynthetic process"/>
    <property type="evidence" value="ECO:0007669"/>
    <property type="project" value="UniProtKB-UniPathway"/>
</dbReference>
<keyword evidence="14" id="KW-0378">Hydrolase</keyword>
<gene>
    <name evidence="37" type="ORF">ABL_08817</name>
</gene>
<dbReference type="PaxDb" id="5061-CADANGAP00002940"/>
<evidence type="ECO:0000256" key="16">
    <source>
        <dbReference type="ARBA" id="ARBA00022927"/>
    </source>
</evidence>
<evidence type="ECO:0000256" key="26">
    <source>
        <dbReference type="ARBA" id="ARBA00038938"/>
    </source>
</evidence>
<dbReference type="Pfam" id="PF00117">
    <property type="entry name" value="GATase"/>
    <property type="match status" value="1"/>
</dbReference>
<dbReference type="VEuPathDB" id="FungiDB:ATCC64974_50870"/>
<evidence type="ECO:0000256" key="14">
    <source>
        <dbReference type="ARBA" id="ARBA00022801"/>
    </source>
</evidence>
<dbReference type="GO" id="GO:0009165">
    <property type="term" value="P:nucleotide biosynthetic process"/>
    <property type="evidence" value="ECO:0007669"/>
    <property type="project" value="UniProtKB-KW"/>
</dbReference>
<dbReference type="SUPFAM" id="SSF52540">
    <property type="entry name" value="P-loop containing nucleoside triphosphate hydrolases"/>
    <property type="match status" value="1"/>
</dbReference>
<sequence length="1555" mass="172507">MLIGLCGAICSGKHAVADYLIQKEGFRLLKLKDVSSLRVTDEADGDRQLQALESAEDESSPPPHLIFEDSKALLDFVTKRWQEHWVTTDIWDVTILDRFFQRPFFLLVSVDAPVSLRWKRFVDRCRDRLVEPPPLEKFVLWNDRHLYDKNVGRAYLTDRAQVRLFNSSSSFDELHAALRALNLADDERLRPNWDQYFMELASLAAQRSNCMKRRVGCVLVRDRRVISTGYNGTPRHIRNCNEGGCPRCNRGEGGGVGLSTCLCLHAEENALLEAGRERIREGAILYCDTTHATMPTVHLLDYVAGNVRSLVNAINKVGYEVEWIKSPSDLKNAEKLILPGVGHFGHCLSQLSEGGFLDPIRQHIASGKPFMGICVGLQSLFEGSEEDSDVPGLGLIPMRMQKFNPDTKSVPHIGWNSAIDTKLESAENRSFYGLSPNSKYYYVHSYAALYTPGLLEKDGWSVATATYGEEEFIGAIARENIFATQFHPEKSGQAGLRTISAFLNGDRFQTLTPQASLSLDKKDGLTRRIIACLDVRTNDSGDLVVTKGDQYDVREKDGVDTGGQVRNLGKPVDMAKKYYEQGADEVTFLNITSFRNCPVADAPMLEILRRTSETVFVPLTIGGGIKDTIDTDGTHVSALDVATMYFKSGADKVSIGSDAVIAAEEYYEGGEKLTGKTAIESISKAYGNQAVVVSVDPKRVYVDGPEDTNHHTIRTKYPNAAGQAFCWYQCTIKGGRESRDLDVRQLAKAVEAMGAGELLLNCIDKDGSNSGFDLELINDVKAAIKIPVIASSGAGKPEHFAEVFQNTTTDAALGAGMLLYSRGTQQRHTLLQKEMSSTMRYTPFASDIEFPFYTALSSLKINHDKLDDAARKVLGLYEVRSTDLPNASCRMQIHGNALTTDDHLATRTPVGFYRAEGLIKNVNTLEEYTNIDKAHILQQSAKTVWDAICDGTIYSCPSLLASFFILSYADLKKYKFHYWFAFPALHSSPSWALLERTEENLNSCQTRGAVSPAGGLEDAELSNLVETVKTWSYSVEDRQRGFFLARRLHGARNGTMFESNSEVTDGFTESINHDGPRWRVAPLLAYEDGFFRDARFEDCFVCFADPSNYEDAPGWMLRNLLVLVKRRWGLNKIQVLRYRDMQPHPSRGHYKSTVLTLQSDDMQAAATAESQSSTKDMPKVTGWERNPAGKLTGRFVDLTEYLDPKRLADQSVDLNLKLMKWRISPNLDLDKIKRTKCLLLGAGTLGSYVARNLMGWGVSKITFVDNGSVSFSNPVRQPLYNFVDCIDGGVKKALRASQALLEIYPGVNSTGHVLSVPMVGHPVIDAEKSRAEFDVLQRLVEEHDVIFLLMDTREARWLPTVMGKAAGKIVMNAALGFDSYVVMRHGIKAITEPSAELGCYFCNDVVAPMNSVKDQTLDQQCTVTRPGVAAIASALLVELLVSLLQHPLGAAAPAPISRSDDRGDHPLGLVPHQVRGFLATFENIPVTGRSYKHCSACSDNITRAYKEDGWNFVLRALNEPGYVEELSGLKEVHATAEASLADVEWDEDSESAEEI</sequence>
<dbReference type="GO" id="GO:0046872">
    <property type="term" value="F:metal ion binding"/>
    <property type="evidence" value="ECO:0007669"/>
    <property type="project" value="UniProtKB-KW"/>
</dbReference>
<evidence type="ECO:0000256" key="7">
    <source>
        <dbReference type="ARBA" id="ARBA00012918"/>
    </source>
</evidence>
<keyword evidence="17" id="KW-0315">Glutamine amidotransferase</keyword>
<dbReference type="InterPro" id="IPR017926">
    <property type="entry name" value="GATASE"/>
</dbReference>
<dbReference type="Pfam" id="PF00899">
    <property type="entry name" value="ThiF"/>
    <property type="match status" value="1"/>
</dbReference>
<dbReference type="PROSITE" id="PS51273">
    <property type="entry name" value="GATASE_TYPE_1"/>
    <property type="match status" value="1"/>
</dbReference>
<dbReference type="VEuPathDB" id="FungiDB:ASPNIDRAFT2_1089434"/>
<keyword evidence="16" id="KW-0653">Protein transport</keyword>
<evidence type="ECO:0000256" key="2">
    <source>
        <dbReference type="ARBA" id="ARBA00004329"/>
    </source>
</evidence>
<evidence type="ECO:0000256" key="27">
    <source>
        <dbReference type="ARBA" id="ARBA00041763"/>
    </source>
</evidence>
<comment type="cofactor">
    <cofactor evidence="1">
        <name>Zn(2+)</name>
        <dbReference type="ChEBI" id="CHEBI:29105"/>
    </cofactor>
</comment>
<dbReference type="EC" id="3.5.4.12" evidence="26"/>
<evidence type="ECO:0000256" key="13">
    <source>
        <dbReference type="ARBA" id="ARBA00022727"/>
    </source>
</evidence>
<dbReference type="Pfam" id="PF00383">
    <property type="entry name" value="dCMP_cyt_deam_1"/>
    <property type="match status" value="1"/>
</dbReference>
<comment type="catalytic activity">
    <reaction evidence="29">
        <text>L-glutamine + H2O = L-glutamate + NH4(+)</text>
        <dbReference type="Rhea" id="RHEA:15889"/>
        <dbReference type="ChEBI" id="CHEBI:15377"/>
        <dbReference type="ChEBI" id="CHEBI:28938"/>
        <dbReference type="ChEBI" id="CHEBI:29985"/>
        <dbReference type="ChEBI" id="CHEBI:58359"/>
        <dbReference type="EC" id="3.5.1.2"/>
    </reaction>
</comment>
<dbReference type="Proteomes" id="UP000068243">
    <property type="component" value="Unassembled WGS sequence"/>
</dbReference>
<dbReference type="GO" id="GO:0008641">
    <property type="term" value="F:ubiquitin-like modifier activating enzyme activity"/>
    <property type="evidence" value="ECO:0007669"/>
    <property type="project" value="InterPro"/>
</dbReference>
<dbReference type="EMBL" id="BCMY01000019">
    <property type="protein sequence ID" value="GAQ46156.1"/>
    <property type="molecule type" value="Genomic_DNA"/>
</dbReference>
<comment type="catalytic activity">
    <reaction evidence="28">
        <text>5-[(5-phospho-1-deoxy-D-ribulos-1-ylimino)methylamino]-1-(5-phospho-beta-D-ribosyl)imidazole-4-carboxamide + L-glutamine = D-erythro-1-(imidazol-4-yl)glycerol 3-phosphate + 5-amino-1-(5-phospho-beta-D-ribosyl)imidazole-4-carboxamide + L-glutamate + H(+)</text>
        <dbReference type="Rhea" id="RHEA:24793"/>
        <dbReference type="ChEBI" id="CHEBI:15378"/>
        <dbReference type="ChEBI" id="CHEBI:29985"/>
        <dbReference type="ChEBI" id="CHEBI:58278"/>
        <dbReference type="ChEBI" id="CHEBI:58359"/>
        <dbReference type="ChEBI" id="CHEBI:58475"/>
        <dbReference type="ChEBI" id="CHEBI:58525"/>
        <dbReference type="EC" id="4.3.2.10"/>
    </reaction>
</comment>
<dbReference type="Gene3D" id="3.40.140.70">
    <property type="entry name" value="Ubiquitin-like modifier-activating enzyme ATG7 N-terminal domain"/>
    <property type="match status" value="1"/>
</dbReference>
<evidence type="ECO:0000256" key="33">
    <source>
        <dbReference type="ARBA" id="ARBA00071582"/>
    </source>
</evidence>
<dbReference type="SUPFAM" id="SSF69572">
    <property type="entry name" value="Activating enzymes of the ubiquitin-like proteins"/>
    <property type="match status" value="1"/>
</dbReference>
<evidence type="ECO:0000256" key="1">
    <source>
        <dbReference type="ARBA" id="ARBA00001947"/>
    </source>
</evidence>
<dbReference type="InterPro" id="IPR042522">
    <property type="entry name" value="Atg7_N_1"/>
</dbReference>
<keyword evidence="11 35" id="KW-0028">Amino-acid biosynthesis</keyword>
<keyword evidence="15" id="KW-0862">Zinc</keyword>
<dbReference type="FunFam" id="3.40.140.70:FF:000001">
    <property type="entry name" value="Ubiquitin-like modifier-activating enzyme atg7"/>
    <property type="match status" value="1"/>
</dbReference>
<dbReference type="FunFam" id="3.40.140.10:FF:000035">
    <property type="entry name" value="dCMP deaminase"/>
    <property type="match status" value="1"/>
</dbReference>
<comment type="pathway">
    <text evidence="3">Amino-acid biosynthesis; L-histidine biosynthesis; L-histidine from 5-phospho-alpha-D-ribose 1-diphosphate: step 5/9.</text>
</comment>
<evidence type="ECO:0000256" key="21">
    <source>
        <dbReference type="ARBA" id="ARBA00023268"/>
    </source>
</evidence>
<evidence type="ECO:0000256" key="30">
    <source>
        <dbReference type="ARBA" id="ARBA00055946"/>
    </source>
</evidence>
<dbReference type="GO" id="GO:0015031">
    <property type="term" value="P:protein transport"/>
    <property type="evidence" value="ECO:0007669"/>
    <property type="project" value="UniProtKB-KW"/>
</dbReference>
<dbReference type="InterPro" id="IPR032197">
    <property type="entry name" value="Atg7_N"/>
</dbReference>
<dbReference type="VEuPathDB" id="FungiDB:M747DRAFT_335728"/>
<dbReference type="GO" id="GO:0000407">
    <property type="term" value="C:phagophore assembly site"/>
    <property type="evidence" value="ECO:0007669"/>
    <property type="project" value="UniProtKB-SubCell"/>
</dbReference>
<evidence type="ECO:0000256" key="19">
    <source>
        <dbReference type="ARBA" id="ARBA00023102"/>
    </source>
</evidence>
<comment type="caution">
    <text evidence="37">The sequence shown here is derived from an EMBL/GenBank/DDBJ whole genome shotgun (WGS) entry which is preliminary data.</text>
</comment>
<dbReference type="Gene3D" id="3.40.50.300">
    <property type="entry name" value="P-loop containing nucleotide triphosphate hydrolases"/>
    <property type="match status" value="1"/>
</dbReference>
<dbReference type="Pfam" id="PF00977">
    <property type="entry name" value="His_biosynth"/>
    <property type="match status" value="1"/>
</dbReference>
<proteinExistence type="inferred from homology"/>
<dbReference type="FunFam" id="3.40.50.720:FF:000243">
    <property type="entry name" value="Ubiquitin-like modifier-activating enzyme ATG7"/>
    <property type="match status" value="1"/>
</dbReference>
<comment type="subcellular location">
    <subcellularLocation>
        <location evidence="2">Preautophagosomal structure</location>
    </subcellularLocation>
</comment>
<dbReference type="VEuPathDB" id="FungiDB:An02g14910"/>
<dbReference type="VEuPathDB" id="FungiDB:ATCC64974_50860"/>
<dbReference type="VEuPathDB" id="FungiDB:M747DRAFT_319321"/>
<dbReference type="FunFam" id="3.40.50.300:FF:002333">
    <property type="entry name" value="Deoxycytidylate deaminase, putative"/>
    <property type="match status" value="1"/>
</dbReference>
<dbReference type="InterPro" id="IPR000594">
    <property type="entry name" value="ThiF_NAD_FAD-bd"/>
</dbReference>
<evidence type="ECO:0000256" key="6">
    <source>
        <dbReference type="ARBA" id="ARBA00012809"/>
    </source>
</evidence>
<dbReference type="NCBIfam" id="TIGR01855">
    <property type="entry name" value="IMP_synth_hisH"/>
    <property type="match status" value="1"/>
</dbReference>
<organism evidence="37 38">
    <name type="scientific">Aspergillus niger</name>
    <dbReference type="NCBI Taxonomy" id="5061"/>
    <lineage>
        <taxon>Eukaryota</taxon>
        <taxon>Fungi</taxon>
        <taxon>Dikarya</taxon>
        <taxon>Ascomycota</taxon>
        <taxon>Pezizomycotina</taxon>
        <taxon>Eurotiomycetes</taxon>
        <taxon>Eurotiomycetidae</taxon>
        <taxon>Eurotiales</taxon>
        <taxon>Aspergillaceae</taxon>
        <taxon>Aspergillus</taxon>
        <taxon>Aspergillus subgen. Circumdati</taxon>
    </lineage>
</organism>
<evidence type="ECO:0000256" key="5">
    <source>
        <dbReference type="ARBA" id="ARBA00010931"/>
    </source>
</evidence>
<dbReference type="Gene3D" id="3.20.20.70">
    <property type="entry name" value="Aldolase class I"/>
    <property type="match status" value="1"/>
</dbReference>
<evidence type="ECO:0000256" key="4">
    <source>
        <dbReference type="ARBA" id="ARBA00006576"/>
    </source>
</evidence>
<dbReference type="EC" id="3.5.1.2" evidence="7"/>
<dbReference type="Gene3D" id="3.40.50.720">
    <property type="entry name" value="NAD(P)-binding Rossmann-like Domain"/>
    <property type="match status" value="1"/>
</dbReference>
<evidence type="ECO:0000256" key="35">
    <source>
        <dbReference type="RuleBase" id="RU003657"/>
    </source>
</evidence>
<keyword evidence="18" id="KW-0072">Autophagy</keyword>
<reference evidence="38" key="1">
    <citation type="journal article" date="2016" name="Genome Announc.">
        <title>Draft genome sequence of Aspergillus niger strain An76.</title>
        <authorList>
            <person name="Gong W."/>
            <person name="Cheng Z."/>
            <person name="Zhang H."/>
            <person name="Liu L."/>
            <person name="Gao P."/>
            <person name="Wang L."/>
        </authorList>
    </citation>
    <scope>NUCLEOTIDE SEQUENCE [LARGE SCALE GENOMIC DNA]</scope>
    <source>
        <strain evidence="38">An76</strain>
    </source>
</reference>
<dbReference type="VEuPathDB" id="FungiDB:An02g14890"/>
<dbReference type="PROSITE" id="PS51747">
    <property type="entry name" value="CYT_DCMP_DEAMINASES_2"/>
    <property type="match status" value="1"/>
</dbReference>
<evidence type="ECO:0000313" key="37">
    <source>
        <dbReference type="EMBL" id="GAQ46156.1"/>
    </source>
</evidence>
<dbReference type="VEuPathDB" id="FungiDB:ASPNIDRAFT2_1123047"/>
<evidence type="ECO:0000256" key="12">
    <source>
        <dbReference type="ARBA" id="ARBA00022723"/>
    </source>
</evidence>
<dbReference type="PANTHER" id="PTHR21235:SF2">
    <property type="entry name" value="IMIDAZOLE GLYCEROL PHOSPHATE SYNTHASE HISHF"/>
    <property type="match status" value="1"/>
</dbReference>
<dbReference type="InterPro" id="IPR013785">
    <property type="entry name" value="Aldolase_TIM"/>
</dbReference>
<dbReference type="Gene3D" id="3.40.140.100">
    <property type="entry name" value="Ubiquitin-like modifier-activating enzyme ATG7 C-terminal domain"/>
    <property type="match status" value="1"/>
</dbReference>
<dbReference type="InterPro" id="IPR050064">
    <property type="entry name" value="IGPS_HisA/HisF"/>
</dbReference>
<dbReference type="FunFam" id="3.40.50.880:FF:000039">
    <property type="entry name" value="Imidazole glycerol phosphate synthase hisHF"/>
    <property type="match status" value="1"/>
</dbReference>
<comment type="function">
    <text evidence="22">E1-like activating enzyme involved in the 2 ubiquitin-like systems required for cytoplasm to vacuole transport (Cvt) and autophagy. Activates ATG12 for its conjugation with ATG5 and ATG8 for its conjugation with phosphatidylethanolamine. Both systems are needed for the ATG8 association to Cvt vesicles and autophagosomes membranes. Autophagy is essential for maintenance of amino acid levels and protein synthesis under nitrogen starvation. Required for selective autophagic degradation of the nucleus (nucleophagy) as well as for mitophagy which contributes to regulate mitochondrial quantity and quality by eliminating the mitochondria to a basal level to fulfill cellular energy requirements and preventing excess ROS production. Plays a role in the regulation of filamentous growth and chronological longevity.</text>
</comment>
<evidence type="ECO:0000256" key="32">
    <source>
        <dbReference type="ARBA" id="ARBA00071580"/>
    </source>
</evidence>
<keyword evidence="19 35" id="KW-0368">Histidine biosynthesis</keyword>
<evidence type="ECO:0000256" key="15">
    <source>
        <dbReference type="ARBA" id="ARBA00022833"/>
    </source>
</evidence>
<dbReference type="InterPro" id="IPR035105">
    <property type="entry name" value="Deoxycytidylate_deaminase_dom"/>
</dbReference>
<comment type="function">
    <text evidence="30">IGPS catalyzes the conversion of PRFAR and glutamine to IGP, AICAR and glutamate. The glutaminase domain produces the ammonia necessary for the cyclase domain to produce IGP and AICAR from PRFAR. The ammonia is channeled to the active site of the cyclase domain.</text>
</comment>
<evidence type="ECO:0000259" key="36">
    <source>
        <dbReference type="PROSITE" id="PS51747"/>
    </source>
</evidence>
<dbReference type="CDD" id="cd01286">
    <property type="entry name" value="deoxycytidylate_deaminase"/>
    <property type="match status" value="1"/>
</dbReference>
<dbReference type="InterPro" id="IPR004651">
    <property type="entry name" value="HisF"/>
</dbReference>
<dbReference type="CDD" id="cd04731">
    <property type="entry name" value="HisF"/>
    <property type="match status" value="1"/>
</dbReference>
<evidence type="ECO:0000256" key="20">
    <source>
        <dbReference type="ARBA" id="ARBA00023239"/>
    </source>
</evidence>
<comment type="similarity">
    <text evidence="4">Belongs to the cytidine and deoxycytidylate deaminase family.</text>
</comment>
<name>A0A100IRS9_ASPNG</name>
<dbReference type="OrthoDB" id="338614at2759"/>
<evidence type="ECO:0000256" key="18">
    <source>
        <dbReference type="ARBA" id="ARBA00023006"/>
    </source>
</evidence>
<keyword evidence="10" id="KW-0813">Transport</keyword>
<evidence type="ECO:0000256" key="3">
    <source>
        <dbReference type="ARBA" id="ARBA00005091"/>
    </source>
</evidence>
<keyword evidence="12" id="KW-0479">Metal-binding</keyword>
<dbReference type="Gene3D" id="3.40.50.880">
    <property type="match status" value="1"/>
</dbReference>
<dbReference type="SUPFAM" id="SSF51366">
    <property type="entry name" value="Ribulose-phoshate binding barrel"/>
    <property type="match status" value="1"/>
</dbReference>
<evidence type="ECO:0000256" key="23">
    <source>
        <dbReference type="ARBA" id="ARBA00029897"/>
    </source>
</evidence>
<dbReference type="InterPro" id="IPR011060">
    <property type="entry name" value="RibuloseP-bd_barrel"/>
</dbReference>
<comment type="similarity">
    <text evidence="35">Belongs to the HisA/HisF family.</text>
</comment>
<evidence type="ECO:0000256" key="11">
    <source>
        <dbReference type="ARBA" id="ARBA00022605"/>
    </source>
</evidence>
<dbReference type="HAMAP" id="MF_00278">
    <property type="entry name" value="HisH"/>
    <property type="match status" value="1"/>
</dbReference>
<evidence type="ECO:0000256" key="25">
    <source>
        <dbReference type="ARBA" id="ARBA00032823"/>
    </source>
</evidence>
<dbReference type="Gene3D" id="3.40.140.10">
    <property type="entry name" value="Cytidine Deaminase, domain 2"/>
    <property type="match status" value="1"/>
</dbReference>
<accession>A0A100IRS9</accession>
<keyword evidence="21" id="KW-0511">Multifunctional enzyme</keyword>
<comment type="similarity">
    <text evidence="5">Belongs to the ATG7 family.</text>
</comment>
<dbReference type="CDD" id="cd01748">
    <property type="entry name" value="GATase1_IGP_Synthase"/>
    <property type="match status" value="1"/>
</dbReference>
<dbReference type="GO" id="GO:0000107">
    <property type="term" value="F:imidazoleglycerol-phosphate synthase activity"/>
    <property type="evidence" value="ECO:0007669"/>
    <property type="project" value="InterPro"/>
</dbReference>
<evidence type="ECO:0000256" key="10">
    <source>
        <dbReference type="ARBA" id="ARBA00022448"/>
    </source>
</evidence>
<dbReference type="GO" id="GO:0004359">
    <property type="term" value="F:glutaminase activity"/>
    <property type="evidence" value="ECO:0007669"/>
    <property type="project" value="UniProtKB-EC"/>
</dbReference>
<dbReference type="InterPro" id="IPR027417">
    <property type="entry name" value="P-loop_NTPase"/>
</dbReference>
<evidence type="ECO:0000256" key="24">
    <source>
        <dbReference type="ARBA" id="ARBA00030242"/>
    </source>
</evidence>
<evidence type="ECO:0000256" key="9">
    <source>
        <dbReference type="ARBA" id="ARBA00018730"/>
    </source>
</evidence>
<dbReference type="InterPro" id="IPR016193">
    <property type="entry name" value="Cytidine_deaminase-like"/>
</dbReference>
<dbReference type="InterPro" id="IPR006285">
    <property type="entry name" value="Atg7"/>
</dbReference>